<evidence type="ECO:0000313" key="2">
    <source>
        <dbReference type="EMBL" id="VDP01253.1"/>
    </source>
</evidence>
<dbReference type="EMBL" id="UZAK01012303">
    <property type="protein sequence ID" value="VDP01253.1"/>
    <property type="molecule type" value="Genomic_DNA"/>
</dbReference>
<dbReference type="WBParaSite" id="SCUD_0000615101-mRNA-1">
    <property type="protein sequence ID" value="SCUD_0000615101-mRNA-1"/>
    <property type="gene ID" value="SCUD_0000615101"/>
</dbReference>
<organism evidence="4">
    <name type="scientific">Schistosoma curassoni</name>
    <dbReference type="NCBI Taxonomy" id="6186"/>
    <lineage>
        <taxon>Eukaryota</taxon>
        <taxon>Metazoa</taxon>
        <taxon>Spiralia</taxon>
        <taxon>Lophotrochozoa</taxon>
        <taxon>Platyhelminthes</taxon>
        <taxon>Trematoda</taxon>
        <taxon>Digenea</taxon>
        <taxon>Strigeidida</taxon>
        <taxon>Schistosomatoidea</taxon>
        <taxon>Schistosomatidae</taxon>
        <taxon>Schistosoma</taxon>
    </lineage>
</organism>
<protein>
    <submittedName>
        <fullName evidence="2 4">Uncharacterized protein</fullName>
    </submittedName>
</protein>
<gene>
    <name evidence="2" type="ORF">SCUD_LOCUS6151</name>
</gene>
<reference evidence="4" key="1">
    <citation type="submission" date="2016-06" db="UniProtKB">
        <authorList>
            <consortium name="WormBaseParasite"/>
        </authorList>
    </citation>
    <scope>IDENTIFICATION</scope>
</reference>
<dbReference type="Proteomes" id="UP000279833">
    <property type="component" value="Unassembled WGS sequence"/>
</dbReference>
<feature type="transmembrane region" description="Helical" evidence="1">
    <location>
        <begin position="6"/>
        <end position="26"/>
    </location>
</feature>
<name>A0A183JTW1_9TREM</name>
<evidence type="ECO:0000313" key="3">
    <source>
        <dbReference type="Proteomes" id="UP000279833"/>
    </source>
</evidence>
<evidence type="ECO:0000313" key="4">
    <source>
        <dbReference type="WBParaSite" id="SCUD_0000615101-mRNA-1"/>
    </source>
</evidence>
<keyword evidence="3" id="KW-1185">Reference proteome</keyword>
<sequence length="40" mass="4493">MKQFTTTVTATTVGLMNIGSCFLRAFMTRIGLLFMKYIVS</sequence>
<keyword evidence="1" id="KW-1133">Transmembrane helix</keyword>
<proteinExistence type="predicted"/>
<evidence type="ECO:0000256" key="1">
    <source>
        <dbReference type="SAM" id="Phobius"/>
    </source>
</evidence>
<reference evidence="2 3" key="2">
    <citation type="submission" date="2018-11" db="EMBL/GenBank/DDBJ databases">
        <authorList>
            <consortium name="Pathogen Informatics"/>
        </authorList>
    </citation>
    <scope>NUCLEOTIDE SEQUENCE [LARGE SCALE GENOMIC DNA]</scope>
    <source>
        <strain evidence="2">Dakar</strain>
        <strain evidence="3">Dakar, Senegal</strain>
    </source>
</reference>
<keyword evidence="1" id="KW-0812">Transmembrane</keyword>
<dbReference type="AlphaFoldDB" id="A0A183JTW1"/>
<accession>A0A183JTW1</accession>
<keyword evidence="1" id="KW-0472">Membrane</keyword>